<evidence type="ECO:0000256" key="4">
    <source>
        <dbReference type="ARBA" id="ARBA00010617"/>
    </source>
</evidence>
<comment type="caution">
    <text evidence="16">The sequence shown here is derived from an EMBL/GenBank/DDBJ whole genome shotgun (WGS) entry which is preliminary data.</text>
</comment>
<evidence type="ECO:0000313" key="17">
    <source>
        <dbReference type="Proteomes" id="UP000772434"/>
    </source>
</evidence>
<dbReference type="PANTHER" id="PTHR24305:SF166">
    <property type="entry name" value="CYTOCHROME P450 12A4, MITOCHONDRIAL-RELATED"/>
    <property type="match status" value="1"/>
</dbReference>
<proteinExistence type="inferred from homology"/>
<evidence type="ECO:0000256" key="9">
    <source>
        <dbReference type="ARBA" id="ARBA00023002"/>
    </source>
</evidence>
<evidence type="ECO:0000256" key="10">
    <source>
        <dbReference type="ARBA" id="ARBA00023004"/>
    </source>
</evidence>
<dbReference type="GO" id="GO:0020037">
    <property type="term" value="F:heme binding"/>
    <property type="evidence" value="ECO:0007669"/>
    <property type="project" value="InterPro"/>
</dbReference>
<evidence type="ECO:0000256" key="6">
    <source>
        <dbReference type="ARBA" id="ARBA00022692"/>
    </source>
</evidence>
<dbReference type="Gene3D" id="1.10.630.10">
    <property type="entry name" value="Cytochrome P450"/>
    <property type="match status" value="1"/>
</dbReference>
<evidence type="ECO:0000256" key="5">
    <source>
        <dbReference type="ARBA" id="ARBA00022617"/>
    </source>
</evidence>
<protein>
    <submittedName>
        <fullName evidence="16">Cytochrome P450</fullName>
    </submittedName>
</protein>
<dbReference type="InterPro" id="IPR050121">
    <property type="entry name" value="Cytochrome_P450_monoxygenase"/>
</dbReference>
<dbReference type="GO" id="GO:0005506">
    <property type="term" value="F:iron ion binding"/>
    <property type="evidence" value="ECO:0007669"/>
    <property type="project" value="InterPro"/>
</dbReference>
<dbReference type="PRINTS" id="PR00463">
    <property type="entry name" value="EP450I"/>
</dbReference>
<evidence type="ECO:0000256" key="11">
    <source>
        <dbReference type="ARBA" id="ARBA00023033"/>
    </source>
</evidence>
<feature type="binding site" description="axial binding residue" evidence="13">
    <location>
        <position position="439"/>
    </location>
    <ligand>
        <name>heme</name>
        <dbReference type="ChEBI" id="CHEBI:30413"/>
    </ligand>
    <ligandPart>
        <name>Fe</name>
        <dbReference type="ChEBI" id="CHEBI:18248"/>
    </ligandPart>
</feature>
<dbReference type="AlphaFoldDB" id="A0A9P5P9D1"/>
<dbReference type="CDD" id="cd11062">
    <property type="entry name" value="CYP58-like"/>
    <property type="match status" value="1"/>
</dbReference>
<keyword evidence="10 13" id="KW-0408">Iron</keyword>
<dbReference type="OrthoDB" id="1470350at2759"/>
<evidence type="ECO:0000256" key="15">
    <source>
        <dbReference type="SAM" id="Phobius"/>
    </source>
</evidence>
<accession>A0A9P5P9D1</accession>
<keyword evidence="12 15" id="KW-0472">Membrane</keyword>
<comment type="pathway">
    <text evidence="3">Secondary metabolite biosynthesis; terpenoid biosynthesis.</text>
</comment>
<dbReference type="PROSITE" id="PS00086">
    <property type="entry name" value="CYTOCHROME_P450"/>
    <property type="match status" value="1"/>
</dbReference>
<dbReference type="InterPro" id="IPR002401">
    <property type="entry name" value="Cyt_P450_E_grp-I"/>
</dbReference>
<keyword evidence="8 15" id="KW-1133">Transmembrane helix</keyword>
<dbReference type="InterPro" id="IPR036396">
    <property type="entry name" value="Cyt_P450_sf"/>
</dbReference>
<evidence type="ECO:0000256" key="12">
    <source>
        <dbReference type="ARBA" id="ARBA00023136"/>
    </source>
</evidence>
<reference evidence="16" key="1">
    <citation type="submission" date="2020-11" db="EMBL/GenBank/DDBJ databases">
        <authorList>
            <consortium name="DOE Joint Genome Institute"/>
            <person name="Ahrendt S."/>
            <person name="Riley R."/>
            <person name="Andreopoulos W."/>
            <person name="Labutti K."/>
            <person name="Pangilinan J."/>
            <person name="Ruiz-Duenas F.J."/>
            <person name="Barrasa J.M."/>
            <person name="Sanchez-Garcia M."/>
            <person name="Camarero S."/>
            <person name="Miyauchi S."/>
            <person name="Serrano A."/>
            <person name="Linde D."/>
            <person name="Babiker R."/>
            <person name="Drula E."/>
            <person name="Ayuso-Fernandez I."/>
            <person name="Pacheco R."/>
            <person name="Padilla G."/>
            <person name="Ferreira P."/>
            <person name="Barriuso J."/>
            <person name="Kellner H."/>
            <person name="Castanera R."/>
            <person name="Alfaro M."/>
            <person name="Ramirez L."/>
            <person name="Pisabarro A.G."/>
            <person name="Kuo A."/>
            <person name="Tritt A."/>
            <person name="Lipzen A."/>
            <person name="He G."/>
            <person name="Yan M."/>
            <person name="Ng V."/>
            <person name="Cullen D."/>
            <person name="Martin F."/>
            <person name="Rosso M.-N."/>
            <person name="Henrissat B."/>
            <person name="Hibbett D."/>
            <person name="Martinez A.T."/>
            <person name="Grigoriev I.V."/>
        </authorList>
    </citation>
    <scope>NUCLEOTIDE SEQUENCE</scope>
    <source>
        <strain evidence="16">AH 40177</strain>
    </source>
</reference>
<evidence type="ECO:0000256" key="14">
    <source>
        <dbReference type="RuleBase" id="RU000461"/>
    </source>
</evidence>
<keyword evidence="9 14" id="KW-0560">Oxidoreductase</keyword>
<evidence type="ECO:0000256" key="1">
    <source>
        <dbReference type="ARBA" id="ARBA00001971"/>
    </source>
</evidence>
<dbReference type="PANTHER" id="PTHR24305">
    <property type="entry name" value="CYTOCHROME P450"/>
    <property type="match status" value="1"/>
</dbReference>
<evidence type="ECO:0000256" key="3">
    <source>
        <dbReference type="ARBA" id="ARBA00004721"/>
    </source>
</evidence>
<dbReference type="GO" id="GO:0016020">
    <property type="term" value="C:membrane"/>
    <property type="evidence" value="ECO:0007669"/>
    <property type="project" value="UniProtKB-SubCell"/>
</dbReference>
<dbReference type="InterPro" id="IPR001128">
    <property type="entry name" value="Cyt_P450"/>
</dbReference>
<comment type="similarity">
    <text evidence="4 14">Belongs to the cytochrome P450 family.</text>
</comment>
<dbReference type="Proteomes" id="UP000772434">
    <property type="component" value="Unassembled WGS sequence"/>
</dbReference>
<dbReference type="InterPro" id="IPR017972">
    <property type="entry name" value="Cyt_P450_CS"/>
</dbReference>
<dbReference type="EMBL" id="JADNRY010000420">
    <property type="protein sequence ID" value="KAF9056854.1"/>
    <property type="molecule type" value="Genomic_DNA"/>
</dbReference>
<dbReference type="Pfam" id="PF00067">
    <property type="entry name" value="p450"/>
    <property type="match status" value="1"/>
</dbReference>
<feature type="transmembrane region" description="Helical" evidence="15">
    <location>
        <begin position="6"/>
        <end position="24"/>
    </location>
</feature>
<gene>
    <name evidence="16" type="ORF">BDP27DRAFT_1275468</name>
</gene>
<dbReference type="GO" id="GO:0016705">
    <property type="term" value="F:oxidoreductase activity, acting on paired donors, with incorporation or reduction of molecular oxygen"/>
    <property type="evidence" value="ECO:0007669"/>
    <property type="project" value="InterPro"/>
</dbReference>
<keyword evidence="7 13" id="KW-0479">Metal-binding</keyword>
<name>A0A9P5P9D1_9AGAR</name>
<dbReference type="GO" id="GO:0004497">
    <property type="term" value="F:monooxygenase activity"/>
    <property type="evidence" value="ECO:0007669"/>
    <property type="project" value="UniProtKB-KW"/>
</dbReference>
<keyword evidence="5 13" id="KW-0349">Heme</keyword>
<evidence type="ECO:0000313" key="16">
    <source>
        <dbReference type="EMBL" id="KAF9056854.1"/>
    </source>
</evidence>
<comment type="subcellular location">
    <subcellularLocation>
        <location evidence="2">Membrane</location>
    </subcellularLocation>
</comment>
<keyword evidence="6 15" id="KW-0812">Transmembrane</keyword>
<comment type="cofactor">
    <cofactor evidence="1 13">
        <name>heme</name>
        <dbReference type="ChEBI" id="CHEBI:30413"/>
    </cofactor>
</comment>
<evidence type="ECO:0000256" key="8">
    <source>
        <dbReference type="ARBA" id="ARBA00022989"/>
    </source>
</evidence>
<evidence type="ECO:0000256" key="13">
    <source>
        <dbReference type="PIRSR" id="PIRSR602401-1"/>
    </source>
</evidence>
<organism evidence="16 17">
    <name type="scientific">Rhodocollybia butyracea</name>
    <dbReference type="NCBI Taxonomy" id="206335"/>
    <lineage>
        <taxon>Eukaryota</taxon>
        <taxon>Fungi</taxon>
        <taxon>Dikarya</taxon>
        <taxon>Basidiomycota</taxon>
        <taxon>Agaricomycotina</taxon>
        <taxon>Agaricomycetes</taxon>
        <taxon>Agaricomycetidae</taxon>
        <taxon>Agaricales</taxon>
        <taxon>Marasmiineae</taxon>
        <taxon>Omphalotaceae</taxon>
        <taxon>Rhodocollybia</taxon>
    </lineage>
</organism>
<keyword evidence="17" id="KW-1185">Reference proteome</keyword>
<evidence type="ECO:0000256" key="2">
    <source>
        <dbReference type="ARBA" id="ARBA00004370"/>
    </source>
</evidence>
<dbReference type="SUPFAM" id="SSF48264">
    <property type="entry name" value="Cytochrome P450"/>
    <property type="match status" value="1"/>
</dbReference>
<sequence length="512" mass="58359">MYYLLFLYFAVSSFFVLAIYRLFFHPLCRYPGPTLAALTDWYEAYYNIVRGGSLIAKYEQLHKLYGPVIRVGPNTLHFNDREAFHDIYTYGTTLVKHPGFYDALGVHAPECSFIFSDPEVAKQRRGLLQPLFSRRAVISLEYTIQLKIDKLLDVLTNNYNSSSKTVSMAVAYRALTTDIITSYCFAESANTLDGPDFSHPILQGMKEALTKIWTQRHFPFFVTFALNAPPKLILWLLPEFEGYLKMKAGFERQINSLIKNPDTLSMVEHETIFHHLLEPEDQEPLSQASLMDEAFILVAAGSDTVGNACTIGTFYALKYPSIYQKLKKELEEAWVDKDRPMSYTALEDLPYLSAFIKEVLRFSLGAVHPIPRIVGPSTPKIGGLKIPPGTIVAMSVKFLHTNPDVFPDPYTFNPDRWLVQDTSQPMLDLATFSKGPRMCLGLNLAWCELYLIFGNILRRLDLKLHITEDTIGDFRADNCADYWVSILGERIPGVCSEFWMTWTTDVHDIKAR</sequence>
<keyword evidence="11 14" id="KW-0503">Monooxygenase</keyword>
<evidence type="ECO:0000256" key="7">
    <source>
        <dbReference type="ARBA" id="ARBA00022723"/>
    </source>
</evidence>